<dbReference type="InterPro" id="IPR014729">
    <property type="entry name" value="Rossmann-like_a/b/a_fold"/>
</dbReference>
<dbReference type="FunFam" id="1.25.40.80:FF:000004">
    <property type="entry name" value="Deoxyribodipyrimidine photolyase"/>
    <property type="match status" value="1"/>
</dbReference>
<evidence type="ECO:0000256" key="5">
    <source>
        <dbReference type="ARBA" id="ARBA00022630"/>
    </source>
</evidence>
<dbReference type="PROSITE" id="PS01083">
    <property type="entry name" value="DNA_PHOTOLYASES_2_1"/>
    <property type="match status" value="1"/>
</dbReference>
<dbReference type="GO" id="GO:0000719">
    <property type="term" value="P:photoreactive repair"/>
    <property type="evidence" value="ECO:0000318"/>
    <property type="project" value="GO_Central"/>
</dbReference>
<dbReference type="PROSITE" id="PS01084">
    <property type="entry name" value="DNA_PHOTOLYASES_2_2"/>
    <property type="match status" value="1"/>
</dbReference>
<keyword evidence="10" id="KW-0456">Lyase</keyword>
<dbReference type="Proteomes" id="UP000001514">
    <property type="component" value="Unassembled WGS sequence"/>
</dbReference>
<dbReference type="OMA" id="IHNYLRM"/>
<keyword evidence="7" id="KW-0274">FAD</keyword>
<comment type="function">
    <text evidence="13">Involved in repair of UV radiation-induced DNA damage. Catalyzes the light-dependent monomerization (300-600 nm) of cyclobutylpyrimidine dimers (CPDs), which are formed between adjacent bases on the same DNA strand upon exposure to ultraviolet radiation. Required for plant survival in the presence of UV-B light. Not involved in the repair of (6-4) photoproducts.</text>
</comment>
<evidence type="ECO:0000256" key="9">
    <source>
        <dbReference type="ARBA" id="ARBA00023204"/>
    </source>
</evidence>
<dbReference type="Gene3D" id="1.25.40.80">
    <property type="match status" value="1"/>
</dbReference>
<evidence type="ECO:0000259" key="14">
    <source>
        <dbReference type="PROSITE" id="PS51645"/>
    </source>
</evidence>
<evidence type="ECO:0000256" key="6">
    <source>
        <dbReference type="ARBA" id="ARBA00022763"/>
    </source>
</evidence>
<dbReference type="SMR" id="D8RLP2"/>
<evidence type="ECO:0000256" key="12">
    <source>
        <dbReference type="ARBA" id="ARBA00033999"/>
    </source>
</evidence>
<evidence type="ECO:0000313" key="16">
    <source>
        <dbReference type="Proteomes" id="UP000001514"/>
    </source>
</evidence>
<evidence type="ECO:0000256" key="11">
    <source>
        <dbReference type="ARBA" id="ARBA00031671"/>
    </source>
</evidence>
<accession>D8RLP2</accession>
<dbReference type="InterPro" id="IPR036155">
    <property type="entry name" value="Crypto/Photolyase_N_sf"/>
</dbReference>
<evidence type="ECO:0000313" key="15">
    <source>
        <dbReference type="EMBL" id="EFJ26958.1"/>
    </source>
</evidence>
<dbReference type="PROSITE" id="PS51645">
    <property type="entry name" value="PHR_CRY_ALPHA_BETA"/>
    <property type="match status" value="1"/>
</dbReference>
<name>D8RLP2_SELML</name>
<dbReference type="InterPro" id="IPR006050">
    <property type="entry name" value="DNA_photolyase_N"/>
</dbReference>
<dbReference type="InterPro" id="IPR032673">
    <property type="entry name" value="DNA_photolyase_2_CS"/>
</dbReference>
<evidence type="ECO:0000256" key="10">
    <source>
        <dbReference type="ARBA" id="ARBA00023239"/>
    </source>
</evidence>
<dbReference type="InterPro" id="IPR052219">
    <property type="entry name" value="Photolyase_Class-2"/>
</dbReference>
<keyword evidence="5" id="KW-0285">Flavoprotein</keyword>
<keyword evidence="6" id="KW-0227">DNA damage</keyword>
<dbReference type="STRING" id="88036.D8RLP2"/>
<evidence type="ECO:0000256" key="13">
    <source>
        <dbReference type="ARBA" id="ARBA00055119"/>
    </source>
</evidence>
<comment type="cofactor">
    <cofactor evidence="1">
        <name>FAD</name>
        <dbReference type="ChEBI" id="CHEBI:57692"/>
    </cofactor>
</comment>
<evidence type="ECO:0000256" key="4">
    <source>
        <dbReference type="ARBA" id="ARBA00014046"/>
    </source>
</evidence>
<dbReference type="PANTHER" id="PTHR10211:SF0">
    <property type="entry name" value="DEOXYRIBODIPYRIMIDINE PHOTO-LYASE"/>
    <property type="match status" value="1"/>
</dbReference>
<dbReference type="EMBL" id="GL377583">
    <property type="protein sequence ID" value="EFJ26958.1"/>
    <property type="molecule type" value="Genomic_DNA"/>
</dbReference>
<feature type="domain" description="Photolyase/cryptochrome alpha/beta" evidence="14">
    <location>
        <begin position="61"/>
        <end position="195"/>
    </location>
</feature>
<dbReference type="InterPro" id="IPR036134">
    <property type="entry name" value="Crypto/Photolyase_FAD-like_sf"/>
</dbReference>
<dbReference type="Gene3D" id="1.10.579.10">
    <property type="entry name" value="DNA Cyclobutane Dipyrimidine Photolyase, subunit A, domain 3"/>
    <property type="match status" value="1"/>
</dbReference>
<dbReference type="Pfam" id="PF00875">
    <property type="entry name" value="DNA_photolyase"/>
    <property type="match status" value="1"/>
</dbReference>
<dbReference type="eggNOG" id="KOG0133">
    <property type="taxonomic scope" value="Eukaryota"/>
</dbReference>
<keyword evidence="9" id="KW-0234">DNA repair</keyword>
<dbReference type="FunFam" id="1.10.579.10:FF:000002">
    <property type="entry name" value="Deoxyribodipyrimidine photolyase"/>
    <property type="match status" value="1"/>
</dbReference>
<dbReference type="SUPFAM" id="SSF52425">
    <property type="entry name" value="Cryptochrome/photolyase, N-terminal domain"/>
    <property type="match status" value="1"/>
</dbReference>
<dbReference type="GO" id="GO:0009650">
    <property type="term" value="P:UV protection"/>
    <property type="evidence" value="ECO:0007669"/>
    <property type="project" value="UniProtKB-ARBA"/>
</dbReference>
<evidence type="ECO:0000256" key="2">
    <source>
        <dbReference type="ARBA" id="ARBA00006409"/>
    </source>
</evidence>
<dbReference type="HOGENOM" id="CLU_026342_2_0_1"/>
<dbReference type="Gene3D" id="3.40.50.620">
    <property type="entry name" value="HUPs"/>
    <property type="match status" value="1"/>
</dbReference>
<dbReference type="PANTHER" id="PTHR10211">
    <property type="entry name" value="DEOXYRIBODIPYRIMIDINE PHOTOLYASE"/>
    <property type="match status" value="1"/>
</dbReference>
<reference evidence="15 16" key="1">
    <citation type="journal article" date="2011" name="Science">
        <title>The Selaginella genome identifies genetic changes associated with the evolution of vascular plants.</title>
        <authorList>
            <person name="Banks J.A."/>
            <person name="Nishiyama T."/>
            <person name="Hasebe M."/>
            <person name="Bowman J.L."/>
            <person name="Gribskov M."/>
            <person name="dePamphilis C."/>
            <person name="Albert V.A."/>
            <person name="Aono N."/>
            <person name="Aoyama T."/>
            <person name="Ambrose B.A."/>
            <person name="Ashton N.W."/>
            <person name="Axtell M.J."/>
            <person name="Barker E."/>
            <person name="Barker M.S."/>
            <person name="Bennetzen J.L."/>
            <person name="Bonawitz N.D."/>
            <person name="Chapple C."/>
            <person name="Cheng C."/>
            <person name="Correa L.G."/>
            <person name="Dacre M."/>
            <person name="DeBarry J."/>
            <person name="Dreyer I."/>
            <person name="Elias M."/>
            <person name="Engstrom E.M."/>
            <person name="Estelle M."/>
            <person name="Feng L."/>
            <person name="Finet C."/>
            <person name="Floyd S.K."/>
            <person name="Frommer W.B."/>
            <person name="Fujita T."/>
            <person name="Gramzow L."/>
            <person name="Gutensohn M."/>
            <person name="Harholt J."/>
            <person name="Hattori M."/>
            <person name="Heyl A."/>
            <person name="Hirai T."/>
            <person name="Hiwatashi Y."/>
            <person name="Ishikawa M."/>
            <person name="Iwata M."/>
            <person name="Karol K.G."/>
            <person name="Koehler B."/>
            <person name="Kolukisaoglu U."/>
            <person name="Kubo M."/>
            <person name="Kurata T."/>
            <person name="Lalonde S."/>
            <person name="Li K."/>
            <person name="Li Y."/>
            <person name="Litt A."/>
            <person name="Lyons E."/>
            <person name="Manning G."/>
            <person name="Maruyama T."/>
            <person name="Michael T.P."/>
            <person name="Mikami K."/>
            <person name="Miyazaki S."/>
            <person name="Morinaga S."/>
            <person name="Murata T."/>
            <person name="Mueller-Roeber B."/>
            <person name="Nelson D.R."/>
            <person name="Obara M."/>
            <person name="Oguri Y."/>
            <person name="Olmstead R.G."/>
            <person name="Onodera N."/>
            <person name="Petersen B.L."/>
            <person name="Pils B."/>
            <person name="Prigge M."/>
            <person name="Rensing S.A."/>
            <person name="Riano-Pachon D.M."/>
            <person name="Roberts A.W."/>
            <person name="Sato Y."/>
            <person name="Scheller H.V."/>
            <person name="Schulz B."/>
            <person name="Schulz C."/>
            <person name="Shakirov E.V."/>
            <person name="Shibagaki N."/>
            <person name="Shinohara N."/>
            <person name="Shippen D.E."/>
            <person name="Soerensen I."/>
            <person name="Sotooka R."/>
            <person name="Sugimoto N."/>
            <person name="Sugita M."/>
            <person name="Sumikawa N."/>
            <person name="Tanurdzic M."/>
            <person name="Theissen G."/>
            <person name="Ulvskov P."/>
            <person name="Wakazuki S."/>
            <person name="Weng J.K."/>
            <person name="Willats W.W."/>
            <person name="Wipf D."/>
            <person name="Wolf P.G."/>
            <person name="Yang L."/>
            <person name="Zimmer A.D."/>
            <person name="Zhu Q."/>
            <person name="Mitros T."/>
            <person name="Hellsten U."/>
            <person name="Loque D."/>
            <person name="Otillar R."/>
            <person name="Salamov A."/>
            <person name="Schmutz J."/>
            <person name="Shapiro H."/>
            <person name="Lindquist E."/>
            <person name="Lucas S."/>
            <person name="Rokhsar D."/>
            <person name="Grigoriev I.V."/>
        </authorList>
    </citation>
    <scope>NUCLEOTIDE SEQUENCE [LARGE SCALE GENOMIC DNA]</scope>
</reference>
<dbReference type="KEGG" id="smo:SELMODRAFT_96351"/>
<protein>
    <recommendedName>
        <fullName evidence="4">Deoxyribodipyrimidine photo-lyase</fullName>
        <ecNumber evidence="3">4.1.99.3</ecNumber>
    </recommendedName>
    <alternativeName>
        <fullName evidence="11">DNA photolyase</fullName>
    </alternativeName>
</protein>
<proteinExistence type="inferred from homology"/>
<dbReference type="GO" id="GO:0003677">
    <property type="term" value="F:DNA binding"/>
    <property type="evidence" value="ECO:0007669"/>
    <property type="project" value="UniProtKB-KW"/>
</dbReference>
<evidence type="ECO:0000256" key="8">
    <source>
        <dbReference type="ARBA" id="ARBA00023125"/>
    </source>
</evidence>
<dbReference type="FunCoup" id="D8RLP2">
    <property type="interactions" value="5"/>
</dbReference>
<sequence length="510" mass="58656">MSQLSGKKEVAGALDAAAAGAKKQKLDADGGGFLGEGLRSSIGVNPRRVRVLSQGDESHSGPVVYWMSRDQRSRDNWALLYAAEQARKRDTPVAVVFNLVESFLEAKARHFGFLLRGLRVVEKNLEKLGIAFFLLRGRPEDTIPAFVEACNASILVLDFSPLRIGRTWRTGVVSRLGADTTTAVHEVDAHNVVPVWIASDKLEYAARTIRLKIQRQLPEFLVDFPTLEPFSKPWPGVAQEKIDWDSLIDEVLRAGDEVPEVDWCEPGEDIALERLAGFLSSRLQRYSAERNDPSKLERLSDLSPYFHYGQLSPQRCAFEVRKARKLHMQSVDSFLEELIIRRELSDNFCYYQPNYDNIQGAWEWARNSLLEHANDKREHIYTRQQLEDGKTKDKLWNASQLEMVHRGKMHGFMRMYWAKKILEWTESPEDALAIAIYFNDKYQLDGRDPNGYVGCMWSICGIHDQGWKERPIFGKIRYMNYEGCKRKFNVDGYIMYVNKLVAEVKKRRKR</sequence>
<comment type="catalytic activity">
    <reaction evidence="12">
        <text>cyclobutadipyrimidine (in DNA) = 2 pyrimidine residues (in DNA).</text>
        <dbReference type="EC" id="4.1.99.3"/>
    </reaction>
</comment>
<dbReference type="SUPFAM" id="SSF48173">
    <property type="entry name" value="Cryptochrome/photolyase FAD-binding domain"/>
    <property type="match status" value="1"/>
</dbReference>
<dbReference type="Gramene" id="EFJ26958">
    <property type="protein sequence ID" value="EFJ26958"/>
    <property type="gene ID" value="SELMODRAFT_96351"/>
</dbReference>
<dbReference type="AlphaFoldDB" id="D8RLP2"/>
<dbReference type="GO" id="GO:0003904">
    <property type="term" value="F:deoxyribodipyrimidine photo-lyase activity"/>
    <property type="evidence" value="ECO:0000318"/>
    <property type="project" value="GO_Central"/>
</dbReference>
<evidence type="ECO:0000256" key="7">
    <source>
        <dbReference type="ARBA" id="ARBA00022827"/>
    </source>
</evidence>
<comment type="similarity">
    <text evidence="2">Belongs to the DNA photolyase class-2 family.</text>
</comment>
<gene>
    <name evidence="15" type="ORF">SELMODRAFT_96351</name>
</gene>
<evidence type="ECO:0000256" key="3">
    <source>
        <dbReference type="ARBA" id="ARBA00013149"/>
    </source>
</evidence>
<dbReference type="FunFam" id="3.40.50.620:FF:000110">
    <property type="entry name" value="Deoxyribodipyrimidine photolyase"/>
    <property type="match status" value="1"/>
</dbReference>
<dbReference type="EC" id="4.1.99.3" evidence="3"/>
<keyword evidence="8" id="KW-0238">DNA-binding</keyword>
<dbReference type="InterPro" id="IPR008148">
    <property type="entry name" value="DNA_photolyase_2"/>
</dbReference>
<keyword evidence="16" id="KW-1185">Reference proteome</keyword>
<organism evidence="16">
    <name type="scientific">Selaginella moellendorffii</name>
    <name type="common">Spikemoss</name>
    <dbReference type="NCBI Taxonomy" id="88036"/>
    <lineage>
        <taxon>Eukaryota</taxon>
        <taxon>Viridiplantae</taxon>
        <taxon>Streptophyta</taxon>
        <taxon>Embryophyta</taxon>
        <taxon>Tracheophyta</taxon>
        <taxon>Lycopodiopsida</taxon>
        <taxon>Selaginellales</taxon>
        <taxon>Selaginellaceae</taxon>
        <taxon>Selaginella</taxon>
    </lineage>
</organism>
<dbReference type="OrthoDB" id="496749at2759"/>
<dbReference type="NCBIfam" id="TIGR00591">
    <property type="entry name" value="phr2"/>
    <property type="match status" value="1"/>
</dbReference>
<dbReference type="InParanoid" id="D8RLP2"/>
<evidence type="ECO:0000256" key="1">
    <source>
        <dbReference type="ARBA" id="ARBA00001974"/>
    </source>
</evidence>